<accession>A0A8J3I5W4</accession>
<keyword evidence="1" id="KW-0479">Metal-binding</keyword>
<dbReference type="GO" id="GO:0016810">
    <property type="term" value="F:hydrolase activity, acting on carbon-nitrogen (but not peptide) bonds"/>
    <property type="evidence" value="ECO:0007669"/>
    <property type="project" value="InterPro"/>
</dbReference>
<dbReference type="PANTHER" id="PTHR10587:SF133">
    <property type="entry name" value="CHITIN DEACETYLASE 1-RELATED"/>
    <property type="match status" value="1"/>
</dbReference>
<dbReference type="PROSITE" id="PS51677">
    <property type="entry name" value="NODB"/>
    <property type="match status" value="1"/>
</dbReference>
<dbReference type="Gene3D" id="3.20.20.370">
    <property type="entry name" value="Glycoside hydrolase/deacetylase"/>
    <property type="match status" value="1"/>
</dbReference>
<keyword evidence="2" id="KW-0378">Hydrolase</keyword>
<evidence type="ECO:0000256" key="3">
    <source>
        <dbReference type="SAM" id="MobiDB-lite"/>
    </source>
</evidence>
<proteinExistence type="predicted"/>
<dbReference type="InterPro" id="IPR002509">
    <property type="entry name" value="NODB_dom"/>
</dbReference>
<evidence type="ECO:0000256" key="1">
    <source>
        <dbReference type="ARBA" id="ARBA00022723"/>
    </source>
</evidence>
<dbReference type="GO" id="GO:0046872">
    <property type="term" value="F:metal ion binding"/>
    <property type="evidence" value="ECO:0007669"/>
    <property type="project" value="UniProtKB-KW"/>
</dbReference>
<evidence type="ECO:0000256" key="4">
    <source>
        <dbReference type="SAM" id="SignalP"/>
    </source>
</evidence>
<reference evidence="6" key="1">
    <citation type="submission" date="2020-10" db="EMBL/GenBank/DDBJ databases">
        <title>Taxonomic study of unclassified bacteria belonging to the class Ktedonobacteria.</title>
        <authorList>
            <person name="Yabe S."/>
            <person name="Wang C.M."/>
            <person name="Zheng Y."/>
            <person name="Sakai Y."/>
            <person name="Cavaletti L."/>
            <person name="Monciardini P."/>
            <person name="Donadio S."/>
        </authorList>
    </citation>
    <scope>NUCLEOTIDE SEQUENCE</scope>
    <source>
        <strain evidence="6">SOSP1-1</strain>
    </source>
</reference>
<dbReference type="InterPro" id="IPR050248">
    <property type="entry name" value="Polysacc_deacetylase_ArnD"/>
</dbReference>
<feature type="signal peptide" evidence="4">
    <location>
        <begin position="1"/>
        <end position="19"/>
    </location>
</feature>
<feature type="region of interest" description="Disordered" evidence="3">
    <location>
        <begin position="33"/>
        <end position="52"/>
    </location>
</feature>
<dbReference type="GO" id="GO:0005975">
    <property type="term" value="P:carbohydrate metabolic process"/>
    <property type="evidence" value="ECO:0007669"/>
    <property type="project" value="InterPro"/>
</dbReference>
<gene>
    <name evidence="6" type="ORF">KSX_90750</name>
</gene>
<evidence type="ECO:0000313" key="6">
    <source>
        <dbReference type="EMBL" id="GHO50912.1"/>
    </source>
</evidence>
<keyword evidence="4" id="KW-0732">Signal</keyword>
<comment type="caution">
    <text evidence="6">The sequence shown here is derived from an EMBL/GenBank/DDBJ whole genome shotgun (WGS) entry which is preliminary data.</text>
</comment>
<dbReference type="EMBL" id="BNJF01000010">
    <property type="protein sequence ID" value="GHO50912.1"/>
    <property type="molecule type" value="Genomic_DNA"/>
</dbReference>
<dbReference type="AlphaFoldDB" id="A0A8J3I5W4"/>
<evidence type="ECO:0000256" key="2">
    <source>
        <dbReference type="ARBA" id="ARBA00022801"/>
    </source>
</evidence>
<dbReference type="SUPFAM" id="SSF88713">
    <property type="entry name" value="Glycoside hydrolase/deacetylase"/>
    <property type="match status" value="1"/>
</dbReference>
<dbReference type="GO" id="GO:0016020">
    <property type="term" value="C:membrane"/>
    <property type="evidence" value="ECO:0007669"/>
    <property type="project" value="TreeGrafter"/>
</dbReference>
<dbReference type="PANTHER" id="PTHR10587">
    <property type="entry name" value="GLYCOSYL TRANSFERASE-RELATED"/>
    <property type="match status" value="1"/>
</dbReference>
<dbReference type="Pfam" id="PF01522">
    <property type="entry name" value="Polysacc_deac_1"/>
    <property type="match status" value="1"/>
</dbReference>
<organism evidence="6 7">
    <name type="scientific">Ktedonospora formicarum</name>
    <dbReference type="NCBI Taxonomy" id="2778364"/>
    <lineage>
        <taxon>Bacteria</taxon>
        <taxon>Bacillati</taxon>
        <taxon>Chloroflexota</taxon>
        <taxon>Ktedonobacteria</taxon>
        <taxon>Ktedonobacterales</taxon>
        <taxon>Ktedonobacteraceae</taxon>
        <taxon>Ktedonospora</taxon>
    </lineage>
</organism>
<evidence type="ECO:0000259" key="5">
    <source>
        <dbReference type="PROSITE" id="PS51677"/>
    </source>
</evidence>
<dbReference type="InterPro" id="IPR011330">
    <property type="entry name" value="Glyco_hydro/deAcase_b/a-brl"/>
</dbReference>
<protein>
    <submittedName>
        <fullName evidence="6">Oligosaccharide deacetylase</fullName>
    </submittedName>
</protein>
<keyword evidence="7" id="KW-1185">Reference proteome</keyword>
<dbReference type="CDD" id="cd10917">
    <property type="entry name" value="CE4_NodB_like_6s_7s"/>
    <property type="match status" value="1"/>
</dbReference>
<name>A0A8J3I5W4_9CHLR</name>
<evidence type="ECO:0000313" key="7">
    <source>
        <dbReference type="Proteomes" id="UP000612362"/>
    </source>
</evidence>
<feature type="domain" description="NodB homology" evidence="5">
    <location>
        <begin position="69"/>
        <end position="249"/>
    </location>
</feature>
<sequence length="260" mass="28337">MKKMILTTLVLIICLGAWASYVITYPDTVQKAGAQTASTPTPTPVEDKTKPISPKMKANVFSQGSDAVNEIALTFDDGPSPTYTAQILDILQRYQIKATFFCIGQQVQEFPALVQQEFQDGEIVGNHTWSHPDLTTLSVQDINSQMQMTSNQIKNATGITPVLFRPPYGAIDDKVKEQSDGLNMTPVLWSIDTTDWQMPGVDAIVNNVVSNVGNGSIILMHDGGGDRSQTIAALPRIITALQQRGFRIVTIPELMADAGE</sequence>
<dbReference type="Proteomes" id="UP000612362">
    <property type="component" value="Unassembled WGS sequence"/>
</dbReference>
<dbReference type="RefSeq" id="WP_236031930.1">
    <property type="nucleotide sequence ID" value="NZ_BNJF01000010.1"/>
</dbReference>
<feature type="chain" id="PRO_5035307269" evidence="4">
    <location>
        <begin position="20"/>
        <end position="260"/>
    </location>
</feature>